<name>A0A917PWQ3_9PSED</name>
<comment type="caution">
    <text evidence="4">The sequence shown here is derived from an EMBL/GenBank/DDBJ whole genome shotgun (WGS) entry which is preliminary data.</text>
</comment>
<keyword evidence="2 4" id="KW-0378">Hydrolase</keyword>
<dbReference type="SUPFAM" id="SSF51556">
    <property type="entry name" value="Metallo-dependent hydrolases"/>
    <property type="match status" value="1"/>
</dbReference>
<dbReference type="GO" id="GO:0016810">
    <property type="term" value="F:hydrolase activity, acting on carbon-nitrogen (but not peptide) bonds"/>
    <property type="evidence" value="ECO:0007669"/>
    <property type="project" value="InterPro"/>
</dbReference>
<dbReference type="PANTHER" id="PTHR43794">
    <property type="entry name" value="AMINOHYDROLASE SSNA-RELATED"/>
    <property type="match status" value="1"/>
</dbReference>
<dbReference type="InterPro" id="IPR011059">
    <property type="entry name" value="Metal-dep_hydrolase_composite"/>
</dbReference>
<dbReference type="RefSeq" id="WP_188983262.1">
    <property type="nucleotide sequence ID" value="NZ_BMPO01000004.1"/>
</dbReference>
<proteinExistence type="inferred from homology"/>
<dbReference type="EMBL" id="BMPO01000004">
    <property type="protein sequence ID" value="GGJ95621.1"/>
    <property type="molecule type" value="Genomic_DNA"/>
</dbReference>
<accession>A0A917PWQ3</accession>
<dbReference type="AlphaFoldDB" id="A0A917PWQ3"/>
<evidence type="ECO:0000259" key="3">
    <source>
        <dbReference type="Pfam" id="PF01979"/>
    </source>
</evidence>
<evidence type="ECO:0000313" key="4">
    <source>
        <dbReference type="EMBL" id="GGJ95621.1"/>
    </source>
</evidence>
<dbReference type="InterPro" id="IPR006680">
    <property type="entry name" value="Amidohydro-rel"/>
</dbReference>
<sequence length="478" mass="51743">MSDARQYTHFWKRRAVLKAGSGGIAGAMLASLLGRPASAQDQAPQDALPTRETLLIQNAHIVTMDPTLGQLSGDVRIEDGNIAAVGNNLQPSGARMLDGRGMIVIPGLIDTHWHMWNSIARSFVPMPSGEPFAEAMKKINTGYAPEYAYLGVRLAAAEALNSGITTVHNWAHNITGPAFADAEWRALQDSGLGGRFSYGYPQSLTADKTMDFHDAQRMRSVVEAHPDWHYGLCLRGPERTEEAVWTREWAFGREQGLPMTTHIAVTRELQKRHAIQALAKRDLLGPDVQLVHATHADANDCRAIVAQGSPVSLSPFTEMRVGYGLPPVMRLHEAGVEISLSVDNTPLAGNADFFSIMRLTLNLATGMSEDQLALTPERVLHWATLGGARDLGIADRVGSITVGKRADLVMLDARRLGTVPLTDALAIVTQSAQPADVDTVIAGGRVMKHAGRLVGLDDRQLVADVERGWAELKVKGGF</sequence>
<dbReference type="Gene3D" id="3.20.20.140">
    <property type="entry name" value="Metal-dependent hydrolases"/>
    <property type="match status" value="1"/>
</dbReference>
<reference evidence="4" key="2">
    <citation type="submission" date="2020-09" db="EMBL/GenBank/DDBJ databases">
        <authorList>
            <person name="Sun Q."/>
            <person name="Ohkuma M."/>
        </authorList>
    </citation>
    <scope>NUCLEOTIDE SEQUENCE</scope>
    <source>
        <strain evidence="4">JCM 30078</strain>
    </source>
</reference>
<feature type="domain" description="Amidohydrolase-related" evidence="3">
    <location>
        <begin position="103"/>
        <end position="446"/>
    </location>
</feature>
<evidence type="ECO:0000256" key="1">
    <source>
        <dbReference type="ARBA" id="ARBA00006745"/>
    </source>
</evidence>
<dbReference type="SUPFAM" id="SSF51338">
    <property type="entry name" value="Composite domain of metallo-dependent hydrolases"/>
    <property type="match status" value="1"/>
</dbReference>
<dbReference type="PANTHER" id="PTHR43794:SF11">
    <property type="entry name" value="AMIDOHYDROLASE-RELATED DOMAIN-CONTAINING PROTEIN"/>
    <property type="match status" value="1"/>
</dbReference>
<comment type="similarity">
    <text evidence="1">Belongs to the metallo-dependent hydrolases superfamily. ATZ/TRZ family.</text>
</comment>
<protein>
    <submittedName>
        <fullName evidence="4">TRZ/ATZ family hydrolase</fullName>
    </submittedName>
</protein>
<keyword evidence="5" id="KW-1185">Reference proteome</keyword>
<evidence type="ECO:0000256" key="2">
    <source>
        <dbReference type="ARBA" id="ARBA00022801"/>
    </source>
</evidence>
<dbReference type="PROSITE" id="PS51318">
    <property type="entry name" value="TAT"/>
    <property type="match status" value="1"/>
</dbReference>
<dbReference type="InterPro" id="IPR006311">
    <property type="entry name" value="TAT_signal"/>
</dbReference>
<dbReference type="Pfam" id="PF01979">
    <property type="entry name" value="Amidohydro_1"/>
    <property type="match status" value="1"/>
</dbReference>
<dbReference type="Proteomes" id="UP000635983">
    <property type="component" value="Unassembled WGS sequence"/>
</dbReference>
<reference evidence="4" key="1">
    <citation type="journal article" date="2014" name="Int. J. Syst. Evol. Microbiol.">
        <title>Complete genome sequence of Corynebacterium casei LMG S-19264T (=DSM 44701T), isolated from a smear-ripened cheese.</title>
        <authorList>
            <consortium name="US DOE Joint Genome Institute (JGI-PGF)"/>
            <person name="Walter F."/>
            <person name="Albersmeier A."/>
            <person name="Kalinowski J."/>
            <person name="Ruckert C."/>
        </authorList>
    </citation>
    <scope>NUCLEOTIDE SEQUENCE</scope>
    <source>
        <strain evidence="4">JCM 30078</strain>
    </source>
</reference>
<dbReference type="InterPro" id="IPR032466">
    <property type="entry name" value="Metal_Hydrolase"/>
</dbReference>
<evidence type="ECO:0000313" key="5">
    <source>
        <dbReference type="Proteomes" id="UP000635983"/>
    </source>
</evidence>
<organism evidence="4 5">
    <name type="scientific">Pseudomonas matsuisoli</name>
    <dbReference type="NCBI Taxonomy" id="1515666"/>
    <lineage>
        <taxon>Bacteria</taxon>
        <taxon>Pseudomonadati</taxon>
        <taxon>Pseudomonadota</taxon>
        <taxon>Gammaproteobacteria</taxon>
        <taxon>Pseudomonadales</taxon>
        <taxon>Pseudomonadaceae</taxon>
        <taxon>Pseudomonas</taxon>
    </lineage>
</organism>
<dbReference type="InterPro" id="IPR050287">
    <property type="entry name" value="MTA/SAH_deaminase"/>
</dbReference>
<gene>
    <name evidence="4" type="ORF">GCM10009304_22010</name>
</gene>
<dbReference type="Gene3D" id="2.30.40.10">
    <property type="entry name" value="Urease, subunit C, domain 1"/>
    <property type="match status" value="1"/>
</dbReference>